<feature type="signal peptide" evidence="1">
    <location>
        <begin position="1"/>
        <end position="23"/>
    </location>
</feature>
<organism evidence="2 3">
    <name type="scientific">Quillaja saponaria</name>
    <name type="common">Soap bark tree</name>
    <dbReference type="NCBI Taxonomy" id="32244"/>
    <lineage>
        <taxon>Eukaryota</taxon>
        <taxon>Viridiplantae</taxon>
        <taxon>Streptophyta</taxon>
        <taxon>Embryophyta</taxon>
        <taxon>Tracheophyta</taxon>
        <taxon>Spermatophyta</taxon>
        <taxon>Magnoliopsida</taxon>
        <taxon>eudicotyledons</taxon>
        <taxon>Gunneridae</taxon>
        <taxon>Pentapetalae</taxon>
        <taxon>rosids</taxon>
        <taxon>fabids</taxon>
        <taxon>Fabales</taxon>
        <taxon>Quillajaceae</taxon>
        <taxon>Quillaja</taxon>
    </lineage>
</organism>
<reference evidence="2" key="1">
    <citation type="journal article" date="2023" name="Science">
        <title>Elucidation of the pathway for biosynthesis of saponin adjuvants from the soapbark tree.</title>
        <authorList>
            <person name="Reed J."/>
            <person name="Orme A."/>
            <person name="El-Demerdash A."/>
            <person name="Owen C."/>
            <person name="Martin L.B.B."/>
            <person name="Misra R.C."/>
            <person name="Kikuchi S."/>
            <person name="Rejzek M."/>
            <person name="Martin A.C."/>
            <person name="Harkess A."/>
            <person name="Leebens-Mack J."/>
            <person name="Louveau T."/>
            <person name="Stephenson M.J."/>
            <person name="Osbourn A."/>
        </authorList>
    </citation>
    <scope>NUCLEOTIDE SEQUENCE</scope>
    <source>
        <strain evidence="2">S10</strain>
    </source>
</reference>
<comment type="caution">
    <text evidence="2">The sequence shown here is derived from an EMBL/GenBank/DDBJ whole genome shotgun (WGS) entry which is preliminary data.</text>
</comment>
<keyword evidence="1" id="KW-0732">Signal</keyword>
<accession>A0AAD7Q4H0</accession>
<protein>
    <submittedName>
        <fullName evidence="2">Uncharacterized protein</fullName>
    </submittedName>
</protein>
<dbReference type="Proteomes" id="UP001163823">
    <property type="component" value="Chromosome 3"/>
</dbReference>
<dbReference type="AlphaFoldDB" id="A0AAD7Q4H0"/>
<keyword evidence="3" id="KW-1185">Reference proteome</keyword>
<evidence type="ECO:0000313" key="3">
    <source>
        <dbReference type="Proteomes" id="UP001163823"/>
    </source>
</evidence>
<name>A0AAD7Q4H0_QUISA</name>
<dbReference type="EMBL" id="JARAOO010000003">
    <property type="protein sequence ID" value="KAJ7974718.1"/>
    <property type="molecule type" value="Genomic_DNA"/>
</dbReference>
<sequence length="75" mass="8404">MKMLTIAWFLVFLISIGTSVVQASTRLMFLMNVQDLEPSQYVTVTGCNNNCDTACCNCDIRKHPPLCVKCCQEDP</sequence>
<dbReference type="KEGG" id="qsa:O6P43_004749"/>
<proteinExistence type="predicted"/>
<evidence type="ECO:0000256" key="1">
    <source>
        <dbReference type="SAM" id="SignalP"/>
    </source>
</evidence>
<feature type="chain" id="PRO_5041975930" evidence="1">
    <location>
        <begin position="24"/>
        <end position="75"/>
    </location>
</feature>
<gene>
    <name evidence="2" type="ORF">O6P43_004749</name>
</gene>
<evidence type="ECO:0000313" key="2">
    <source>
        <dbReference type="EMBL" id="KAJ7974718.1"/>
    </source>
</evidence>